<keyword evidence="2" id="KW-1185">Reference proteome</keyword>
<dbReference type="AlphaFoldDB" id="A0AA39K119"/>
<gene>
    <name evidence="1" type="ORF">EV421DRAFT_1968457</name>
</gene>
<comment type="caution">
    <text evidence="1">The sequence shown here is derived from an EMBL/GenBank/DDBJ whole genome shotgun (WGS) entry which is preliminary data.</text>
</comment>
<sequence length="217" mass="24393">MRPIEDGLGSARVDSEARCRQLNMRAVKRRSKESIHEDDWGASFFIESRLSLESSSPNDSRAHAVVVVDNEATRQHELVSHRIRRFRPNQPPTENAEIRSTRLICRPYQHLHAISGAHPNEHQMSQEVGQHLQPESHQAGGVEGGWLGPRTMRRATVAGQGPSEAVNDIQLIRVPFIVKCETGDPSTDSDNGIAHREAFTDREGERYGHLQPWSSSR</sequence>
<reference evidence="1" key="1">
    <citation type="submission" date="2023-06" db="EMBL/GenBank/DDBJ databases">
        <authorList>
            <consortium name="Lawrence Berkeley National Laboratory"/>
            <person name="Ahrendt S."/>
            <person name="Sahu N."/>
            <person name="Indic B."/>
            <person name="Wong-Bajracharya J."/>
            <person name="Merenyi Z."/>
            <person name="Ke H.-M."/>
            <person name="Monk M."/>
            <person name="Kocsube S."/>
            <person name="Drula E."/>
            <person name="Lipzen A."/>
            <person name="Balint B."/>
            <person name="Henrissat B."/>
            <person name="Andreopoulos B."/>
            <person name="Martin F.M."/>
            <person name="Harder C.B."/>
            <person name="Rigling D."/>
            <person name="Ford K.L."/>
            <person name="Foster G.D."/>
            <person name="Pangilinan J."/>
            <person name="Papanicolaou A."/>
            <person name="Barry K."/>
            <person name="LaButti K."/>
            <person name="Viragh M."/>
            <person name="Koriabine M."/>
            <person name="Yan M."/>
            <person name="Riley R."/>
            <person name="Champramary S."/>
            <person name="Plett K.L."/>
            <person name="Tsai I.J."/>
            <person name="Slot J."/>
            <person name="Sipos G."/>
            <person name="Plett J."/>
            <person name="Nagy L.G."/>
            <person name="Grigoriev I.V."/>
        </authorList>
    </citation>
    <scope>NUCLEOTIDE SEQUENCE</scope>
    <source>
        <strain evidence="1">FPL87.14</strain>
    </source>
</reference>
<protein>
    <submittedName>
        <fullName evidence="1">Uncharacterized protein</fullName>
    </submittedName>
</protein>
<evidence type="ECO:0000313" key="2">
    <source>
        <dbReference type="Proteomes" id="UP001175226"/>
    </source>
</evidence>
<name>A0AA39K119_9AGAR</name>
<proteinExistence type="predicted"/>
<dbReference type="Proteomes" id="UP001175226">
    <property type="component" value="Unassembled WGS sequence"/>
</dbReference>
<accession>A0AA39K119</accession>
<evidence type="ECO:0000313" key="1">
    <source>
        <dbReference type="EMBL" id="KAK0452560.1"/>
    </source>
</evidence>
<organism evidence="1 2">
    <name type="scientific">Armillaria borealis</name>
    <dbReference type="NCBI Taxonomy" id="47425"/>
    <lineage>
        <taxon>Eukaryota</taxon>
        <taxon>Fungi</taxon>
        <taxon>Dikarya</taxon>
        <taxon>Basidiomycota</taxon>
        <taxon>Agaricomycotina</taxon>
        <taxon>Agaricomycetes</taxon>
        <taxon>Agaricomycetidae</taxon>
        <taxon>Agaricales</taxon>
        <taxon>Marasmiineae</taxon>
        <taxon>Physalacriaceae</taxon>
        <taxon>Armillaria</taxon>
    </lineage>
</organism>
<dbReference type="EMBL" id="JAUEPT010000004">
    <property type="protein sequence ID" value="KAK0452560.1"/>
    <property type="molecule type" value="Genomic_DNA"/>
</dbReference>